<dbReference type="CDD" id="cd17721">
    <property type="entry name" value="BRCT_BRCA1_rpt2"/>
    <property type="match status" value="1"/>
</dbReference>
<dbReference type="CDD" id="cd16498">
    <property type="entry name" value="RING-HC_BRCA1"/>
    <property type="match status" value="1"/>
</dbReference>
<feature type="compositionally biased region" description="Basic and acidic residues" evidence="23">
    <location>
        <begin position="1307"/>
        <end position="1321"/>
    </location>
</feature>
<reference evidence="27" key="1">
    <citation type="submission" date="2025-08" db="UniProtKB">
        <authorList>
            <consortium name="RefSeq"/>
        </authorList>
    </citation>
    <scope>IDENTIFICATION</scope>
</reference>
<feature type="compositionally biased region" description="Polar residues" evidence="23">
    <location>
        <begin position="1290"/>
        <end position="1306"/>
    </location>
</feature>
<dbReference type="CDD" id="cd17735">
    <property type="entry name" value="BRCT_BRCA1_rpt1"/>
    <property type="match status" value="1"/>
</dbReference>
<keyword evidence="9" id="KW-0479">Metal-binding</keyword>
<keyword evidence="7" id="KW-0444">Lipid biosynthesis</keyword>
<proteinExistence type="predicted"/>
<sequence>MSVVKRARVEEAMDPSVPSIAEVRGTLLALQKNLECPICLDVMKEPVSTNCAHIFCRFCTLELLRQKKGVSQCPLCNAKVTKRSLREDVRFKQVIKVVLEIIHAFERDTGLKFSDEQCFPKKAKEIASFAAPQSEQLVIDSKGYRDRLKRVKAGKKGITYLEDEKASLPLCHRTVTRYSLRNKSSSGKTVVLEVGSDSSEDVFKKMGTDRNMGFEKNTQISGGSTKNQSTDPCHVELPEPSTEDGASLKISGTGVILEDGLQSTEEARDSPEHLEFIKENVAVKKSQDLSFPHRRMGQLGRKSDCSSIEEDGSYSILSMAQLGGEVVEPTTDEKAEGGAEGADAVQPVGSAHILDEHKEQELPSQTSPDSPFSPITGKRLMRSIQKVSEWLSKSQEVLSSSPPQDVQTAEVDWDLNPTHVSDAVSCVSQKIEPMEEQGEITVRHGDRPLFKPTASKIEDKVFGRTYKRERKSTPFRNERERTHIQTEEGIAANTTPCESLMRKNTTRKRKATSELTPEDFIKRQGMKGSSKRLVKDDNMSSEVCDPAFIPHGDRSVAEQEVAELPSDLPVKERMSILEADVSEEPQSKWPESDLKNLNLKTKNLSGKRGKTLSKAFGPLELIVDGRSKSPEMAQIQVDVKEPSEVGTGQKKVRRSRRLQLLTDEVWNGDKELQLQSEGTGRRSEPAQRERKQMDGRVKTRRWSQAEIMLSPSATGSTVLQGPLQRNISHCDTNLRGMEGKAGETWAEPEISPCVIGTMKETSVEQTPESLSPCCIVHRADSQGSCSLLHFQPTVTPEDKEWKANQPENGAWCAQAEESNVSSTGDMTGSCKPPETADKFAGTLEPNPETDDSELDTGFMKKIFSCCKRQSFLLHTSPVKEHAAEIQGKLSIGRVEDDKVHCIKKPTQNKERKEAVSCEENRGISVQKLASSASDFPEPKNRTEHLQLASQTPFSDLLSMPLESAAKNVKGGNDPQSQKPATDKIASLEIGREPVSPNGGGSNRSPKGWRNGSFQGASLSHVNETDSNIEHLQDAGSVDAESQGLALRSQPELIQPHPPVCQSQCSQFSCSLLEKQRSSVEKKQLNSNLEEATDSSSVGIPKCFVPKMEQGSEKESQSFGLSVETPDGLLDPINEKEGSSKLWEIDRPDILAVSAKTGKQSPLGRDLKNSDQSSSKLKTKGPIVGRRRQVRKLPSSEEEDSSEDEELPSLQALLFGTSSRSLKEKETAAEMPALRSTSRSNLSQKDEDVCLSQESEGSVNLFSSQSPTSGDSDSKPCDSKWLTAIPGSRGVQASLSGNKDTIKSSSKAYKDTEPLKDPRHEGVNIQSHLDEETLVYDSEASHLGDSSGLSSQSEILTTQQRDAMQNNLKKLHQEMADIEAALRQGSQNDAPEEWPLPDEEDDFTRGQSRLRKGNKVKLTPESKQSFLTDVSITVKSTHCIPDSNSTLSSKSKEPISNVLTPKAARGSPSATPGTGRRSSHERQGGLVSPFTAATYHSARKRNSKSPLLTSKRNMSLVASGLNQGELRVVQRFARKTESVWSNKITEETTHVVMKTDEDLVCERTLKYFLGIAGQKWVLSYQWIEQSLKAGKVLNEEDFEVRGDVSNGRSHQAPKRARGSSARKLFQGLEICCYGPFTDMLPEQLEWMVELCGATLVRQPHLFSCATHAAAVVVVQPDAWVEDATCPEFPLHCSATVVSREWVLDSVACYQRRPFEDYVVQQL</sequence>
<comment type="catalytic activity">
    <reaction evidence="1">
        <text>S-ubiquitinyl-[E2 ubiquitin-conjugating enzyme]-L-cysteine + [acceptor protein]-L-lysine = [E2 ubiquitin-conjugating enzyme]-L-cysteine + N(6)-ubiquitinyl-[acceptor protein]-L-lysine.</text>
        <dbReference type="EC" id="2.3.2.27"/>
    </reaction>
</comment>
<evidence type="ECO:0000256" key="20">
    <source>
        <dbReference type="ARBA" id="ARBA00023204"/>
    </source>
</evidence>
<keyword evidence="13" id="KW-0833">Ubl conjugation pathway</keyword>
<organism evidence="26 27">
    <name type="scientific">Pogona vitticeps</name>
    <name type="common">central bearded dragon</name>
    <dbReference type="NCBI Taxonomy" id="103695"/>
    <lineage>
        <taxon>Eukaryota</taxon>
        <taxon>Metazoa</taxon>
        <taxon>Chordata</taxon>
        <taxon>Craniata</taxon>
        <taxon>Vertebrata</taxon>
        <taxon>Euteleostomi</taxon>
        <taxon>Lepidosauria</taxon>
        <taxon>Squamata</taxon>
        <taxon>Bifurcata</taxon>
        <taxon>Unidentata</taxon>
        <taxon>Episquamata</taxon>
        <taxon>Toxicofera</taxon>
        <taxon>Iguania</taxon>
        <taxon>Acrodonta</taxon>
        <taxon>Agamidae</taxon>
        <taxon>Amphibolurinae</taxon>
        <taxon>Pogona</taxon>
    </lineage>
</organism>
<dbReference type="PIRSF" id="PIRSF001734">
    <property type="entry name" value="BRCA1"/>
    <property type="match status" value="1"/>
</dbReference>
<dbReference type="GO" id="GO:0008270">
    <property type="term" value="F:zinc ion binding"/>
    <property type="evidence" value="ECO:0007669"/>
    <property type="project" value="UniProtKB-KW"/>
</dbReference>
<dbReference type="InParanoid" id="A0A6J0TTV2"/>
<evidence type="ECO:0000256" key="13">
    <source>
        <dbReference type="ARBA" id="ARBA00022786"/>
    </source>
</evidence>
<feature type="region of interest" description="Disordered" evidence="23">
    <location>
        <begin position="1437"/>
        <end position="1504"/>
    </location>
</feature>
<dbReference type="PROSITE" id="PS50089">
    <property type="entry name" value="ZF_RING_2"/>
    <property type="match status" value="1"/>
</dbReference>
<feature type="region of interest" description="Disordered" evidence="23">
    <location>
        <begin position="965"/>
        <end position="1018"/>
    </location>
</feature>
<feature type="domain" description="BRCT" evidence="25">
    <location>
        <begin position="1511"/>
        <end position="1599"/>
    </location>
</feature>
<evidence type="ECO:0000256" key="22">
    <source>
        <dbReference type="PROSITE-ProRule" id="PRU00175"/>
    </source>
</evidence>
<keyword evidence="12 22" id="KW-0863">Zinc-finger</keyword>
<evidence type="ECO:0000256" key="11">
    <source>
        <dbReference type="ARBA" id="ARBA00022763"/>
    </source>
</evidence>
<dbReference type="GeneID" id="110080303"/>
<feature type="compositionally biased region" description="Acidic residues" evidence="23">
    <location>
        <begin position="1195"/>
        <end position="1206"/>
    </location>
</feature>
<feature type="region of interest" description="Disordered" evidence="23">
    <location>
        <begin position="212"/>
        <end position="247"/>
    </location>
</feature>
<protein>
    <recommendedName>
        <fullName evidence="4">RING-type E3 ubiquitin transferase</fullName>
        <ecNumber evidence="4">2.3.2.27</ecNumber>
    </recommendedName>
</protein>
<keyword evidence="21" id="KW-0539">Nucleus</keyword>
<dbReference type="GO" id="GO:0006633">
    <property type="term" value="P:fatty acid biosynthetic process"/>
    <property type="evidence" value="ECO:0007669"/>
    <property type="project" value="UniProtKB-KW"/>
</dbReference>
<feature type="compositionally biased region" description="Polar residues" evidence="23">
    <location>
        <begin position="1084"/>
        <end position="1097"/>
    </location>
</feature>
<evidence type="ECO:0000256" key="12">
    <source>
        <dbReference type="ARBA" id="ARBA00022771"/>
    </source>
</evidence>
<dbReference type="GO" id="GO:0045944">
    <property type="term" value="P:positive regulation of transcription by RNA polymerase II"/>
    <property type="evidence" value="ECO:0007669"/>
    <property type="project" value="TreeGrafter"/>
</dbReference>
<feature type="compositionally biased region" description="Polar residues" evidence="23">
    <location>
        <begin position="216"/>
        <end position="231"/>
    </location>
</feature>
<keyword evidence="8" id="KW-0808">Transferase</keyword>
<feature type="compositionally biased region" description="Polar residues" evidence="23">
    <location>
        <begin position="1251"/>
        <end position="1261"/>
    </location>
</feature>
<dbReference type="GO" id="GO:0070013">
    <property type="term" value="C:intracellular organelle lumen"/>
    <property type="evidence" value="ECO:0007669"/>
    <property type="project" value="UniProtKB-ARBA"/>
</dbReference>
<dbReference type="GO" id="GO:0003677">
    <property type="term" value="F:DNA binding"/>
    <property type="evidence" value="ECO:0007669"/>
    <property type="project" value="UniProtKB-KW"/>
</dbReference>
<keyword evidence="16" id="KW-0007">Acetylation</keyword>
<evidence type="ECO:0000256" key="8">
    <source>
        <dbReference type="ARBA" id="ARBA00022679"/>
    </source>
</evidence>
<evidence type="ECO:0000256" key="23">
    <source>
        <dbReference type="SAM" id="MobiDB-lite"/>
    </source>
</evidence>
<dbReference type="GO" id="GO:0007095">
    <property type="term" value="P:mitotic G2 DNA damage checkpoint signaling"/>
    <property type="evidence" value="ECO:0007669"/>
    <property type="project" value="TreeGrafter"/>
</dbReference>
<dbReference type="Pfam" id="PF13923">
    <property type="entry name" value="zf-C3HC4_2"/>
    <property type="match status" value="1"/>
</dbReference>
<evidence type="ECO:0000256" key="16">
    <source>
        <dbReference type="ARBA" id="ARBA00022990"/>
    </source>
</evidence>
<gene>
    <name evidence="27" type="primary">BRCA1</name>
</gene>
<evidence type="ECO:0000256" key="18">
    <source>
        <dbReference type="ARBA" id="ARBA00023159"/>
    </source>
</evidence>
<dbReference type="GO" id="GO:0043009">
    <property type="term" value="P:chordate embryonic development"/>
    <property type="evidence" value="ECO:0007669"/>
    <property type="project" value="TreeGrafter"/>
</dbReference>
<dbReference type="SMART" id="SM00292">
    <property type="entry name" value="BRCT"/>
    <property type="match status" value="2"/>
</dbReference>
<dbReference type="GO" id="GO:0000724">
    <property type="term" value="P:double-strand break repair via homologous recombination"/>
    <property type="evidence" value="ECO:0007669"/>
    <property type="project" value="TreeGrafter"/>
</dbReference>
<feature type="compositionally biased region" description="Polar residues" evidence="23">
    <location>
        <begin position="1437"/>
        <end position="1448"/>
    </location>
</feature>
<evidence type="ECO:0000313" key="26">
    <source>
        <dbReference type="Proteomes" id="UP001652642"/>
    </source>
</evidence>
<evidence type="ECO:0000256" key="2">
    <source>
        <dbReference type="ARBA" id="ARBA00004123"/>
    </source>
</evidence>
<keyword evidence="17" id="KW-0443">Lipid metabolism</keyword>
<evidence type="ECO:0000256" key="19">
    <source>
        <dbReference type="ARBA" id="ARBA00023160"/>
    </source>
</evidence>
<dbReference type="CTD" id="672"/>
<feature type="region of interest" description="Disordered" evidence="23">
    <location>
        <begin position="671"/>
        <end position="696"/>
    </location>
</feature>
<evidence type="ECO:0000259" key="24">
    <source>
        <dbReference type="PROSITE" id="PS50089"/>
    </source>
</evidence>
<name>A0A6J0TTV2_9SAUR</name>
<evidence type="ECO:0000256" key="10">
    <source>
        <dbReference type="ARBA" id="ARBA00022737"/>
    </source>
</evidence>
<dbReference type="InterPro" id="IPR011364">
    <property type="entry name" value="BRCA1"/>
</dbReference>
<dbReference type="InterPro" id="IPR036420">
    <property type="entry name" value="BRCT_dom_sf"/>
</dbReference>
<keyword evidence="15" id="KW-0862">Zinc</keyword>
<evidence type="ECO:0000256" key="3">
    <source>
        <dbReference type="ARBA" id="ARBA00004496"/>
    </source>
</evidence>
<dbReference type="InterPro" id="IPR013083">
    <property type="entry name" value="Znf_RING/FYVE/PHD"/>
</dbReference>
<dbReference type="InterPro" id="IPR001357">
    <property type="entry name" value="BRCT_dom"/>
</dbReference>
<dbReference type="PROSITE" id="PS50172">
    <property type="entry name" value="BRCT"/>
    <property type="match status" value="2"/>
</dbReference>
<keyword evidence="20" id="KW-0234">DNA repair</keyword>
<dbReference type="GO" id="GO:0005694">
    <property type="term" value="C:chromosome"/>
    <property type="evidence" value="ECO:0007669"/>
    <property type="project" value="UniProtKB-SubCell"/>
</dbReference>
<dbReference type="InterPro" id="IPR031099">
    <property type="entry name" value="BRCA1-associated"/>
</dbReference>
<keyword evidence="10" id="KW-0677">Repeat</keyword>
<feature type="domain" description="BRCT" evidence="25">
    <location>
        <begin position="1619"/>
        <end position="1718"/>
    </location>
</feature>
<dbReference type="SUPFAM" id="SSF57850">
    <property type="entry name" value="RING/U-box"/>
    <property type="match status" value="1"/>
</dbReference>
<dbReference type="GO" id="GO:0005737">
    <property type="term" value="C:cytoplasm"/>
    <property type="evidence" value="ECO:0007669"/>
    <property type="project" value="UniProtKB-SubCell"/>
</dbReference>
<keyword evidence="26" id="KW-1185">Reference proteome</keyword>
<comment type="subcellular location">
    <subcellularLocation>
        <location evidence="3">Cytoplasm</location>
    </subcellularLocation>
    <subcellularLocation>
        <location evidence="2">Nucleus</location>
    </subcellularLocation>
</comment>
<dbReference type="OrthoDB" id="6105938at2759"/>
<dbReference type="Proteomes" id="UP001652642">
    <property type="component" value="Chromosome 6"/>
</dbReference>
<feature type="compositionally biased region" description="Polar residues" evidence="23">
    <location>
        <begin position="1346"/>
        <end position="1367"/>
    </location>
</feature>
<feature type="compositionally biased region" description="Basic and acidic residues" evidence="23">
    <location>
        <begin position="1132"/>
        <end position="1148"/>
    </location>
</feature>
<dbReference type="InterPro" id="IPR001841">
    <property type="entry name" value="Znf_RING"/>
</dbReference>
<dbReference type="RefSeq" id="XP_020651752.2">
    <property type="nucleotide sequence ID" value="XM_020796093.2"/>
</dbReference>
<keyword evidence="19" id="KW-0275">Fatty acid biosynthesis</keyword>
<feature type="region of interest" description="Disordered" evidence="23">
    <location>
        <begin position="1083"/>
        <end position="1414"/>
    </location>
</feature>
<dbReference type="Pfam" id="PF12820">
    <property type="entry name" value="BRCT_assoc"/>
    <property type="match status" value="1"/>
</dbReference>
<keyword evidence="6" id="KW-1017">Isopeptide bond</keyword>
<evidence type="ECO:0000256" key="14">
    <source>
        <dbReference type="ARBA" id="ARBA00022832"/>
    </source>
</evidence>
<dbReference type="Gene3D" id="3.40.50.10190">
    <property type="entry name" value="BRCT domain"/>
    <property type="match status" value="2"/>
</dbReference>
<feature type="compositionally biased region" description="Basic and acidic residues" evidence="23">
    <location>
        <begin position="679"/>
        <end position="696"/>
    </location>
</feature>
<evidence type="ECO:0000256" key="5">
    <source>
        <dbReference type="ARBA" id="ARBA00022490"/>
    </source>
</evidence>
<dbReference type="GO" id="GO:0031436">
    <property type="term" value="C:BRCA1-BARD1 complex"/>
    <property type="evidence" value="ECO:0007669"/>
    <property type="project" value="TreeGrafter"/>
</dbReference>
<dbReference type="EC" id="2.3.2.27" evidence="4"/>
<dbReference type="PANTHER" id="PTHR13763">
    <property type="entry name" value="BREAST CANCER TYPE 1 SUSCEPTIBILITY PROTEIN BRCA1"/>
    <property type="match status" value="1"/>
</dbReference>
<keyword evidence="14" id="KW-0276">Fatty acid metabolism</keyword>
<feature type="compositionally biased region" description="Acidic residues" evidence="23">
    <location>
        <begin position="1389"/>
        <end position="1401"/>
    </location>
</feature>
<evidence type="ECO:0000256" key="9">
    <source>
        <dbReference type="ARBA" id="ARBA00022723"/>
    </source>
</evidence>
<evidence type="ECO:0000256" key="6">
    <source>
        <dbReference type="ARBA" id="ARBA00022499"/>
    </source>
</evidence>
<dbReference type="GO" id="GO:0070531">
    <property type="term" value="C:BRCA1-A complex"/>
    <property type="evidence" value="ECO:0007669"/>
    <property type="project" value="TreeGrafter"/>
</dbReference>
<evidence type="ECO:0000259" key="25">
    <source>
        <dbReference type="PROSITE" id="PS50172"/>
    </source>
</evidence>
<evidence type="ECO:0000313" key="27">
    <source>
        <dbReference type="RefSeq" id="XP_020651752.2"/>
    </source>
</evidence>
<evidence type="ECO:0000256" key="17">
    <source>
        <dbReference type="ARBA" id="ARBA00023098"/>
    </source>
</evidence>
<dbReference type="SMART" id="SM00184">
    <property type="entry name" value="RING"/>
    <property type="match status" value="1"/>
</dbReference>
<keyword evidence="5" id="KW-0963">Cytoplasm</keyword>
<evidence type="ECO:0000256" key="15">
    <source>
        <dbReference type="ARBA" id="ARBA00022833"/>
    </source>
</evidence>
<dbReference type="InterPro" id="IPR025994">
    <property type="entry name" value="BRCA1_serine_dom"/>
</dbReference>
<dbReference type="KEGG" id="pvt:110080303"/>
<dbReference type="Gene3D" id="3.30.40.10">
    <property type="entry name" value="Zinc/RING finger domain, C3HC4 (zinc finger)"/>
    <property type="match status" value="1"/>
</dbReference>
<evidence type="ECO:0000256" key="21">
    <source>
        <dbReference type="ARBA" id="ARBA00023242"/>
    </source>
</evidence>
<dbReference type="PANTHER" id="PTHR13763:SF0">
    <property type="entry name" value="BREAST CANCER TYPE 1 SUSCEPTIBILITY PROTEIN"/>
    <property type="match status" value="1"/>
</dbReference>
<evidence type="ECO:0000256" key="1">
    <source>
        <dbReference type="ARBA" id="ARBA00000900"/>
    </source>
</evidence>
<dbReference type="PRINTS" id="PR00493">
    <property type="entry name" value="BRSTCANCERI"/>
</dbReference>
<evidence type="ECO:0000256" key="7">
    <source>
        <dbReference type="ARBA" id="ARBA00022516"/>
    </source>
</evidence>
<feature type="domain" description="RING-type" evidence="24">
    <location>
        <begin position="36"/>
        <end position="77"/>
    </location>
</feature>
<dbReference type="Pfam" id="PF00533">
    <property type="entry name" value="BRCT"/>
    <property type="match status" value="2"/>
</dbReference>
<keyword evidence="18" id="KW-0010">Activator</keyword>
<keyword evidence="11" id="KW-0227">DNA damage</keyword>
<dbReference type="GO" id="GO:0061630">
    <property type="term" value="F:ubiquitin protein ligase activity"/>
    <property type="evidence" value="ECO:0007669"/>
    <property type="project" value="UniProtKB-EC"/>
</dbReference>
<evidence type="ECO:0000256" key="4">
    <source>
        <dbReference type="ARBA" id="ARBA00012483"/>
    </source>
</evidence>
<dbReference type="SUPFAM" id="SSF52113">
    <property type="entry name" value="BRCT domain"/>
    <property type="match status" value="2"/>
</dbReference>
<accession>A0A6J0TTV2</accession>